<evidence type="ECO:0000256" key="3">
    <source>
        <dbReference type="ARBA" id="ARBA00023004"/>
    </source>
</evidence>
<dbReference type="InterPro" id="IPR029052">
    <property type="entry name" value="Metallo-depent_PP-like"/>
</dbReference>
<comment type="similarity">
    <text evidence="4">Belongs to the cyclic nucleotide phosphodiesterase class-III family.</text>
</comment>
<evidence type="ECO:0000256" key="4">
    <source>
        <dbReference type="ARBA" id="ARBA00025742"/>
    </source>
</evidence>
<evidence type="ECO:0000313" key="7">
    <source>
        <dbReference type="Proteomes" id="UP000184432"/>
    </source>
</evidence>
<dbReference type="SUPFAM" id="SSF56300">
    <property type="entry name" value="Metallo-dependent phosphatases"/>
    <property type="match status" value="1"/>
</dbReference>
<gene>
    <name evidence="6" type="ORF">SAMN04488508_107111</name>
</gene>
<dbReference type="EMBL" id="FQYP01000007">
    <property type="protein sequence ID" value="SHJ29338.1"/>
    <property type="molecule type" value="Genomic_DNA"/>
</dbReference>
<keyword evidence="1" id="KW-0479">Metal-binding</keyword>
<evidence type="ECO:0000313" key="6">
    <source>
        <dbReference type="EMBL" id="SHJ29338.1"/>
    </source>
</evidence>
<dbReference type="AlphaFoldDB" id="A0A1M6I4F6"/>
<feature type="domain" description="Calcineurin-like phosphoesterase" evidence="5">
    <location>
        <begin position="2"/>
        <end position="181"/>
    </location>
</feature>
<dbReference type="OrthoDB" id="651281at2"/>
<organism evidence="6 7">
    <name type="scientific">Aquimarina spongiae</name>
    <dbReference type="NCBI Taxonomy" id="570521"/>
    <lineage>
        <taxon>Bacteria</taxon>
        <taxon>Pseudomonadati</taxon>
        <taxon>Bacteroidota</taxon>
        <taxon>Flavobacteriia</taxon>
        <taxon>Flavobacteriales</taxon>
        <taxon>Flavobacteriaceae</taxon>
        <taxon>Aquimarina</taxon>
    </lineage>
</organism>
<reference evidence="7" key="1">
    <citation type="submission" date="2016-11" db="EMBL/GenBank/DDBJ databases">
        <authorList>
            <person name="Varghese N."/>
            <person name="Submissions S."/>
        </authorList>
    </citation>
    <scope>NUCLEOTIDE SEQUENCE [LARGE SCALE GENOMIC DNA]</scope>
    <source>
        <strain evidence="7">DSM 22623</strain>
    </source>
</reference>
<keyword evidence="3" id="KW-0408">Iron</keyword>
<dbReference type="Proteomes" id="UP000184432">
    <property type="component" value="Unassembled WGS sequence"/>
</dbReference>
<dbReference type="InterPro" id="IPR050884">
    <property type="entry name" value="CNP_phosphodiesterase-III"/>
</dbReference>
<name>A0A1M6I4F6_9FLAO</name>
<keyword evidence="2" id="KW-0378">Hydrolase</keyword>
<evidence type="ECO:0000259" key="5">
    <source>
        <dbReference type="Pfam" id="PF00149"/>
    </source>
</evidence>
<protein>
    <submittedName>
        <fullName evidence="6">Icc protein</fullName>
    </submittedName>
</protein>
<dbReference type="GO" id="GO:0016787">
    <property type="term" value="F:hydrolase activity"/>
    <property type="evidence" value="ECO:0007669"/>
    <property type="project" value="UniProtKB-KW"/>
</dbReference>
<dbReference type="PANTHER" id="PTHR42988">
    <property type="entry name" value="PHOSPHOHYDROLASE"/>
    <property type="match status" value="1"/>
</dbReference>
<dbReference type="STRING" id="570521.SAMN04488508_107111"/>
<accession>A0A1M6I4F6</accession>
<evidence type="ECO:0000256" key="2">
    <source>
        <dbReference type="ARBA" id="ARBA00022801"/>
    </source>
</evidence>
<evidence type="ECO:0000256" key="1">
    <source>
        <dbReference type="ARBA" id="ARBA00022723"/>
    </source>
</evidence>
<dbReference type="InterPro" id="IPR004843">
    <property type="entry name" value="Calcineurin-like_PHP"/>
</dbReference>
<dbReference type="Pfam" id="PF00149">
    <property type="entry name" value="Metallophos"/>
    <property type="match status" value="1"/>
</dbReference>
<keyword evidence="7" id="KW-1185">Reference proteome</keyword>
<dbReference type="PANTHER" id="PTHR42988:SF2">
    <property type="entry name" value="CYCLIC NUCLEOTIDE PHOSPHODIESTERASE CBUA0032-RELATED"/>
    <property type="match status" value="1"/>
</dbReference>
<dbReference type="Gene3D" id="3.60.21.10">
    <property type="match status" value="1"/>
</dbReference>
<dbReference type="RefSeq" id="WP_073317967.1">
    <property type="nucleotide sequence ID" value="NZ_FQYP01000007.1"/>
</dbReference>
<proteinExistence type="inferred from homology"/>
<dbReference type="GO" id="GO:0046872">
    <property type="term" value="F:metal ion binding"/>
    <property type="evidence" value="ECO:0007669"/>
    <property type="project" value="UniProtKB-KW"/>
</dbReference>
<sequence>MIRIAHITDSHLDESFPFKDSISARKRFDRILKHIEDQNITQIVCTGDIGENDGVPYFFQQLEGKDLSITLGNHDTFLETVKYLNTGARHDTQQIYYSSESMNTKFIYLDSSSGTIDSNQLNWLKQELNTTKSIVIFIHHPIIGLNLMVDSVGKLQNRQEVSNTLTQVPNPITIFCGHYHIESSVSLKNVTQHITPAISYQIKKHQDTIEIDTTSSGYRIIEIMEGQVSSTVNRISNAD</sequence>